<proteinExistence type="predicted"/>
<dbReference type="WBParaSite" id="SRDH1_68450.1">
    <property type="protein sequence ID" value="SRDH1_68450.1"/>
    <property type="gene ID" value="SRDH1_68450"/>
</dbReference>
<name>A0AA85FX04_9TREM</name>
<accession>A0AA85FX04</accession>
<evidence type="ECO:0000313" key="2">
    <source>
        <dbReference type="WBParaSite" id="SRDH1_68450.1"/>
    </source>
</evidence>
<dbReference type="AlphaFoldDB" id="A0AA85FX04"/>
<organism evidence="1 2">
    <name type="scientific">Schistosoma rodhaini</name>
    <dbReference type="NCBI Taxonomy" id="6188"/>
    <lineage>
        <taxon>Eukaryota</taxon>
        <taxon>Metazoa</taxon>
        <taxon>Spiralia</taxon>
        <taxon>Lophotrochozoa</taxon>
        <taxon>Platyhelminthes</taxon>
        <taxon>Trematoda</taxon>
        <taxon>Digenea</taxon>
        <taxon>Strigeidida</taxon>
        <taxon>Schistosomatoidea</taxon>
        <taxon>Schistosomatidae</taxon>
        <taxon>Schistosoma</taxon>
    </lineage>
</organism>
<protein>
    <submittedName>
        <fullName evidence="2">Uncharacterized protein</fullName>
    </submittedName>
</protein>
<evidence type="ECO:0000313" key="1">
    <source>
        <dbReference type="Proteomes" id="UP000050792"/>
    </source>
</evidence>
<dbReference type="Proteomes" id="UP000050792">
    <property type="component" value="Unassembled WGS sequence"/>
</dbReference>
<keyword evidence="1" id="KW-1185">Reference proteome</keyword>
<reference evidence="2" key="2">
    <citation type="submission" date="2023-11" db="UniProtKB">
        <authorList>
            <consortium name="WormBaseParasite"/>
        </authorList>
    </citation>
    <scope>IDENTIFICATION</scope>
</reference>
<reference evidence="1" key="1">
    <citation type="submission" date="2022-06" db="EMBL/GenBank/DDBJ databases">
        <authorList>
            <person name="Berger JAMES D."/>
            <person name="Berger JAMES D."/>
        </authorList>
    </citation>
    <scope>NUCLEOTIDE SEQUENCE [LARGE SCALE GENOMIC DNA]</scope>
</reference>
<sequence>MNDNQLATTTTCNKVTNTTDKTTYEQNITQLKLKSSSYITNKELEQSSNSKKRVFCEGLKKSRVNEG</sequence>